<accession>W7TMS4</accession>
<proteinExistence type="predicted"/>
<dbReference type="AlphaFoldDB" id="W7TMS4"/>
<protein>
    <submittedName>
        <fullName evidence="1">Uncharacterized protein</fullName>
    </submittedName>
</protein>
<reference evidence="1 2" key="1">
    <citation type="journal article" date="2014" name="Mol. Plant">
        <title>Chromosome Scale Genome Assembly and Transcriptome Profiling of Nannochloropsis gaditana in Nitrogen Depletion.</title>
        <authorList>
            <person name="Corteggiani Carpinelli E."/>
            <person name="Telatin A."/>
            <person name="Vitulo N."/>
            <person name="Forcato C."/>
            <person name="D'Angelo M."/>
            <person name="Schiavon R."/>
            <person name="Vezzi A."/>
            <person name="Giacometti G.M."/>
            <person name="Morosinotto T."/>
            <person name="Valle G."/>
        </authorList>
    </citation>
    <scope>NUCLEOTIDE SEQUENCE [LARGE SCALE GENOMIC DNA]</scope>
    <source>
        <strain evidence="1 2">B-31</strain>
    </source>
</reference>
<name>W7TMS4_9STRA</name>
<dbReference type="Proteomes" id="UP000019335">
    <property type="component" value="Chromosome 7"/>
</dbReference>
<organism evidence="1 2">
    <name type="scientific">Nannochloropsis gaditana</name>
    <dbReference type="NCBI Taxonomy" id="72520"/>
    <lineage>
        <taxon>Eukaryota</taxon>
        <taxon>Sar</taxon>
        <taxon>Stramenopiles</taxon>
        <taxon>Ochrophyta</taxon>
        <taxon>Eustigmatophyceae</taxon>
        <taxon>Eustigmatales</taxon>
        <taxon>Monodopsidaceae</taxon>
        <taxon>Nannochloropsis</taxon>
    </lineage>
</organism>
<evidence type="ECO:0000313" key="2">
    <source>
        <dbReference type="Proteomes" id="UP000019335"/>
    </source>
</evidence>
<sequence>MYLSPEPFDDLSSIAQPFPSFFLSASSSLIGRSLVPSFLPASHCSPLPASTAFFPPQLLPPSFPSRWPSTFSVLPSAAVPQPIAALPSPPPTPLFIHSSPLSPTCSLVSCPIRVFATPPSNPSPVTSASTLPSLWLGI</sequence>
<dbReference type="EMBL" id="AZIL01000472">
    <property type="protein sequence ID" value="EWM27377.1"/>
    <property type="molecule type" value="Genomic_DNA"/>
</dbReference>
<comment type="caution">
    <text evidence="1">The sequence shown here is derived from an EMBL/GenBank/DDBJ whole genome shotgun (WGS) entry which is preliminary data.</text>
</comment>
<keyword evidence="2" id="KW-1185">Reference proteome</keyword>
<gene>
    <name evidence="1" type="ORF">Naga_100438g4</name>
</gene>
<evidence type="ECO:0000313" key="1">
    <source>
        <dbReference type="EMBL" id="EWM27377.1"/>
    </source>
</evidence>